<evidence type="ECO:0000256" key="7">
    <source>
        <dbReference type="ARBA" id="ARBA00022723"/>
    </source>
</evidence>
<accession>A0ABR3FBV3</accession>
<evidence type="ECO:0000256" key="1">
    <source>
        <dbReference type="ARBA" id="ARBA00004609"/>
    </source>
</evidence>
<comment type="caution">
    <text evidence="17">The sequence shown here is derived from an EMBL/GenBank/DDBJ whole genome shotgun (WGS) entry which is preliminary data.</text>
</comment>
<dbReference type="PROSITE" id="PS52012">
    <property type="entry name" value="CFEM"/>
    <property type="match status" value="1"/>
</dbReference>
<evidence type="ECO:0000256" key="5">
    <source>
        <dbReference type="ARBA" id="ARBA00022525"/>
    </source>
</evidence>
<feature type="chain" id="PRO_5045168863" description="CFEM domain-containing protein" evidence="15">
    <location>
        <begin position="20"/>
        <end position="153"/>
    </location>
</feature>
<evidence type="ECO:0000256" key="11">
    <source>
        <dbReference type="ARBA" id="ARBA00023157"/>
    </source>
</evidence>
<keyword evidence="9" id="KW-0408">Iron</keyword>
<proteinExistence type="inferred from homology"/>
<evidence type="ECO:0000256" key="13">
    <source>
        <dbReference type="ARBA" id="ARBA00023288"/>
    </source>
</evidence>
<dbReference type="Pfam" id="PF05730">
    <property type="entry name" value="CFEM"/>
    <property type="match status" value="1"/>
</dbReference>
<keyword evidence="10" id="KW-0472">Membrane</keyword>
<protein>
    <recommendedName>
        <fullName evidence="16">CFEM domain-containing protein</fullName>
    </recommendedName>
</protein>
<feature type="region of interest" description="Disordered" evidence="14">
    <location>
        <begin position="94"/>
        <end position="128"/>
    </location>
</feature>
<feature type="signal peptide" evidence="15">
    <location>
        <begin position="1"/>
        <end position="19"/>
    </location>
</feature>
<evidence type="ECO:0000256" key="8">
    <source>
        <dbReference type="ARBA" id="ARBA00022729"/>
    </source>
</evidence>
<keyword evidence="6" id="KW-0349">Heme</keyword>
<evidence type="ECO:0000256" key="12">
    <source>
        <dbReference type="ARBA" id="ARBA00023180"/>
    </source>
</evidence>
<evidence type="ECO:0000256" key="14">
    <source>
        <dbReference type="SAM" id="MobiDB-lite"/>
    </source>
</evidence>
<comment type="subcellular location">
    <subcellularLocation>
        <location evidence="1">Cell membrane</location>
        <topology evidence="1">Lipid-anchor</topology>
        <topology evidence="1">GPI-anchor</topology>
    </subcellularLocation>
    <subcellularLocation>
        <location evidence="2">Secreted</location>
    </subcellularLocation>
</comment>
<dbReference type="InterPro" id="IPR008427">
    <property type="entry name" value="Extracellular_membr_CFEM_dom"/>
</dbReference>
<evidence type="ECO:0000256" key="3">
    <source>
        <dbReference type="ARBA" id="ARBA00010031"/>
    </source>
</evidence>
<dbReference type="InterPro" id="IPR051735">
    <property type="entry name" value="CFEM_domain"/>
</dbReference>
<keyword evidence="7" id="KW-0479">Metal-binding</keyword>
<feature type="domain" description="CFEM" evidence="16">
    <location>
        <begin position="1"/>
        <end position="106"/>
    </location>
</feature>
<keyword evidence="12" id="KW-0325">Glycoprotein</keyword>
<gene>
    <name evidence="17" type="ORF">V5O48_009227</name>
</gene>
<evidence type="ECO:0000256" key="6">
    <source>
        <dbReference type="ARBA" id="ARBA00022617"/>
    </source>
</evidence>
<evidence type="ECO:0000313" key="17">
    <source>
        <dbReference type="EMBL" id="KAL0572727.1"/>
    </source>
</evidence>
<keyword evidence="13" id="KW-0449">Lipoprotein</keyword>
<sequence length="153" mass="15189">MQFFTIATVLAALTGLASAQFPNCAAECITKADTGSCGSDNACLCRSDAFVKSTGDCFIASCKGDDLQNAFKFSQGLCVAAGVTSSSDWGTATQLQSQTQTQNSQTTTGSSTASQTATGAQSQSTGSGGNGALSLASNTGLVMLSAGLVALAL</sequence>
<dbReference type="EMBL" id="JBAHYK010000590">
    <property type="protein sequence ID" value="KAL0572727.1"/>
    <property type="molecule type" value="Genomic_DNA"/>
</dbReference>
<comment type="similarity">
    <text evidence="3">Belongs to the RBT5 family.</text>
</comment>
<evidence type="ECO:0000259" key="16">
    <source>
        <dbReference type="PROSITE" id="PS52012"/>
    </source>
</evidence>
<evidence type="ECO:0000256" key="10">
    <source>
        <dbReference type="ARBA" id="ARBA00023136"/>
    </source>
</evidence>
<evidence type="ECO:0000256" key="2">
    <source>
        <dbReference type="ARBA" id="ARBA00004613"/>
    </source>
</evidence>
<keyword evidence="11" id="KW-1015">Disulfide bond</keyword>
<dbReference type="PANTHER" id="PTHR37928:SF2">
    <property type="entry name" value="GPI ANCHORED CFEM DOMAIN PROTEIN (AFU_ORTHOLOGUE AFUA_6G10580)"/>
    <property type="match status" value="1"/>
</dbReference>
<dbReference type="Proteomes" id="UP001465976">
    <property type="component" value="Unassembled WGS sequence"/>
</dbReference>
<evidence type="ECO:0000256" key="9">
    <source>
        <dbReference type="ARBA" id="ARBA00023004"/>
    </source>
</evidence>
<organism evidence="17 18">
    <name type="scientific">Marasmius crinis-equi</name>
    <dbReference type="NCBI Taxonomy" id="585013"/>
    <lineage>
        <taxon>Eukaryota</taxon>
        <taxon>Fungi</taxon>
        <taxon>Dikarya</taxon>
        <taxon>Basidiomycota</taxon>
        <taxon>Agaricomycotina</taxon>
        <taxon>Agaricomycetes</taxon>
        <taxon>Agaricomycetidae</taxon>
        <taxon>Agaricales</taxon>
        <taxon>Marasmiineae</taxon>
        <taxon>Marasmiaceae</taxon>
        <taxon>Marasmius</taxon>
    </lineage>
</organism>
<evidence type="ECO:0000256" key="4">
    <source>
        <dbReference type="ARBA" id="ARBA00022475"/>
    </source>
</evidence>
<feature type="compositionally biased region" description="Low complexity" evidence="14">
    <location>
        <begin position="94"/>
        <end position="125"/>
    </location>
</feature>
<name>A0ABR3FBV3_9AGAR</name>
<keyword evidence="18" id="KW-1185">Reference proteome</keyword>
<evidence type="ECO:0000313" key="18">
    <source>
        <dbReference type="Proteomes" id="UP001465976"/>
    </source>
</evidence>
<keyword evidence="8 15" id="KW-0732">Signal</keyword>
<keyword evidence="4" id="KW-1003">Cell membrane</keyword>
<keyword evidence="5" id="KW-0964">Secreted</keyword>
<dbReference type="PANTHER" id="PTHR37928">
    <property type="entry name" value="CFEM DOMAIN PROTEIN (AFU_ORTHOLOGUE AFUA_6G14090)"/>
    <property type="match status" value="1"/>
</dbReference>
<reference evidence="17 18" key="1">
    <citation type="submission" date="2024-02" db="EMBL/GenBank/DDBJ databases">
        <title>A draft genome for the cacao thread blight pathogen Marasmius crinis-equi.</title>
        <authorList>
            <person name="Cohen S.P."/>
            <person name="Baruah I.K."/>
            <person name="Amoako-Attah I."/>
            <person name="Bukari Y."/>
            <person name="Meinhardt L.W."/>
            <person name="Bailey B.A."/>
        </authorList>
    </citation>
    <scope>NUCLEOTIDE SEQUENCE [LARGE SCALE GENOMIC DNA]</scope>
    <source>
        <strain evidence="17 18">GH-76</strain>
    </source>
</reference>
<evidence type="ECO:0000256" key="15">
    <source>
        <dbReference type="SAM" id="SignalP"/>
    </source>
</evidence>